<dbReference type="SUPFAM" id="SSF56436">
    <property type="entry name" value="C-type lectin-like"/>
    <property type="match status" value="3"/>
</dbReference>
<accession>A0AAV2KQY5</accession>
<name>A0AAV2KQY5_KNICA</name>
<evidence type="ECO:0000259" key="1">
    <source>
        <dbReference type="PROSITE" id="PS50041"/>
    </source>
</evidence>
<dbReference type="Gene3D" id="3.10.100.10">
    <property type="entry name" value="Mannose-Binding Protein A, subunit A"/>
    <property type="match status" value="3"/>
</dbReference>
<evidence type="ECO:0000313" key="2">
    <source>
        <dbReference type="EMBL" id="CAL1590475.1"/>
    </source>
</evidence>
<protein>
    <recommendedName>
        <fullName evidence="1">C-type lectin domain-containing protein</fullName>
    </recommendedName>
</protein>
<dbReference type="PANTHER" id="PTHR45784:SF3">
    <property type="entry name" value="C-TYPE LECTIN DOMAIN FAMILY 4 MEMBER K-LIKE-RELATED"/>
    <property type="match status" value="1"/>
</dbReference>
<dbReference type="InterPro" id="IPR016186">
    <property type="entry name" value="C-type_lectin-like/link_sf"/>
</dbReference>
<proteinExistence type="predicted"/>
<dbReference type="Pfam" id="PF00059">
    <property type="entry name" value="Lectin_C"/>
    <property type="match status" value="2"/>
</dbReference>
<dbReference type="AlphaFoldDB" id="A0AAV2KQY5"/>
<dbReference type="InterPro" id="IPR001304">
    <property type="entry name" value="C-type_lectin-like"/>
</dbReference>
<dbReference type="PROSITE" id="PS50041">
    <property type="entry name" value="C_TYPE_LECTIN_2"/>
    <property type="match status" value="2"/>
</dbReference>
<dbReference type="InterPro" id="IPR016187">
    <property type="entry name" value="CTDL_fold"/>
</dbReference>
<dbReference type="PANTHER" id="PTHR45784">
    <property type="entry name" value="C-TYPE LECTIN DOMAIN FAMILY 20 MEMBER A-RELATED"/>
    <property type="match status" value="1"/>
</dbReference>
<dbReference type="Proteomes" id="UP001497482">
    <property type="component" value="Chromosome 19"/>
</dbReference>
<reference evidence="2 3" key="1">
    <citation type="submission" date="2024-04" db="EMBL/GenBank/DDBJ databases">
        <authorList>
            <person name="Waldvogel A.-M."/>
            <person name="Schoenle A."/>
        </authorList>
    </citation>
    <scope>NUCLEOTIDE SEQUENCE [LARGE SCALE GENOMIC DNA]</scope>
</reference>
<gene>
    <name evidence="2" type="ORF">KC01_LOCUS19987</name>
</gene>
<sequence>MNCSFAHSEQLSNVTNGVTQKKRCDITNQSGATSQTTEVRHHRPQRCDITDHRGATSQTTEVRHHRPEKCDITGGLCCGAVCESYGYHFIKHNNTWENAKKYCREKYTDLVTMHDQAAAERVSGSVPQGSINETNNLKWLEAVRSCRDQNTDLMSGPQTADWPTTGTYWIGYFRDAWFWSNGSKSSFRNWAVSEPVLKNNWGPKDPQCARLGEQGRWKTANCSETRPFICFDDHMILVKQPKTWEEALIYCRTHHHDLAVPITRQQRRMVRQRAKMADTAHVWVGVHFACFFKEWFWVDGHYVQTAKWGKGELHRVWRDRSRGQTGGDEMYAKHFEDKFDFICSV</sequence>
<organism evidence="2 3">
    <name type="scientific">Knipowitschia caucasica</name>
    <name type="common">Caucasian dwarf goby</name>
    <name type="synonym">Pomatoschistus caucasicus</name>
    <dbReference type="NCBI Taxonomy" id="637954"/>
    <lineage>
        <taxon>Eukaryota</taxon>
        <taxon>Metazoa</taxon>
        <taxon>Chordata</taxon>
        <taxon>Craniata</taxon>
        <taxon>Vertebrata</taxon>
        <taxon>Euteleostomi</taxon>
        <taxon>Actinopterygii</taxon>
        <taxon>Neopterygii</taxon>
        <taxon>Teleostei</taxon>
        <taxon>Neoteleostei</taxon>
        <taxon>Acanthomorphata</taxon>
        <taxon>Gobiaria</taxon>
        <taxon>Gobiiformes</taxon>
        <taxon>Gobioidei</taxon>
        <taxon>Gobiidae</taxon>
        <taxon>Gobiinae</taxon>
        <taxon>Knipowitschia</taxon>
    </lineage>
</organism>
<dbReference type="SMART" id="SM00034">
    <property type="entry name" value="CLECT"/>
    <property type="match status" value="2"/>
</dbReference>
<evidence type="ECO:0000313" key="3">
    <source>
        <dbReference type="Proteomes" id="UP001497482"/>
    </source>
</evidence>
<feature type="domain" description="C-type lectin" evidence="1">
    <location>
        <begin position="237"/>
        <end position="312"/>
    </location>
</feature>
<feature type="domain" description="C-type lectin" evidence="1">
    <location>
        <begin position="82"/>
        <end position="231"/>
    </location>
</feature>
<dbReference type="CDD" id="cd00037">
    <property type="entry name" value="CLECT"/>
    <property type="match status" value="1"/>
</dbReference>
<keyword evidence="3" id="KW-1185">Reference proteome</keyword>
<dbReference type="EMBL" id="OZ035841">
    <property type="protein sequence ID" value="CAL1590475.1"/>
    <property type="molecule type" value="Genomic_DNA"/>
</dbReference>